<dbReference type="OrthoDB" id="1306287at2759"/>
<evidence type="ECO:0000313" key="2">
    <source>
        <dbReference type="EMBL" id="RWR87995.1"/>
    </source>
</evidence>
<dbReference type="Proteomes" id="UP000283530">
    <property type="component" value="Unassembled WGS sequence"/>
</dbReference>
<evidence type="ECO:0000256" key="1">
    <source>
        <dbReference type="SAM" id="MobiDB-lite"/>
    </source>
</evidence>
<proteinExistence type="predicted"/>
<comment type="caution">
    <text evidence="2">The sequence shown here is derived from an EMBL/GenBank/DDBJ whole genome shotgun (WGS) entry which is preliminary data.</text>
</comment>
<protein>
    <submittedName>
        <fullName evidence="2">Uncharacterized protein</fullName>
    </submittedName>
</protein>
<gene>
    <name evidence="2" type="ORF">CKAN_01697000</name>
</gene>
<reference evidence="2 3" key="1">
    <citation type="journal article" date="2019" name="Nat. Plants">
        <title>Stout camphor tree genome fills gaps in understanding of flowering plant genome evolution.</title>
        <authorList>
            <person name="Chaw S.M."/>
            <person name="Liu Y.C."/>
            <person name="Wu Y.W."/>
            <person name="Wang H.Y."/>
            <person name="Lin C.I."/>
            <person name="Wu C.S."/>
            <person name="Ke H.M."/>
            <person name="Chang L.Y."/>
            <person name="Hsu C.Y."/>
            <person name="Yang H.T."/>
            <person name="Sudianto E."/>
            <person name="Hsu M.H."/>
            <person name="Wu K.P."/>
            <person name="Wang L.N."/>
            <person name="Leebens-Mack J.H."/>
            <person name="Tsai I.J."/>
        </authorList>
    </citation>
    <scope>NUCLEOTIDE SEQUENCE [LARGE SCALE GENOMIC DNA]</scope>
    <source>
        <strain evidence="3">cv. Chaw 1501</strain>
        <tissue evidence="2">Young leaves</tissue>
    </source>
</reference>
<keyword evidence="3" id="KW-1185">Reference proteome</keyword>
<dbReference type="AlphaFoldDB" id="A0A3S3MQR3"/>
<evidence type="ECO:0000313" key="3">
    <source>
        <dbReference type="Proteomes" id="UP000283530"/>
    </source>
</evidence>
<accession>A0A3S3MQR3</accession>
<dbReference type="EMBL" id="QPKB01000006">
    <property type="protein sequence ID" value="RWR87995.1"/>
    <property type="molecule type" value="Genomic_DNA"/>
</dbReference>
<name>A0A3S3MQR3_9MAGN</name>
<feature type="compositionally biased region" description="Acidic residues" evidence="1">
    <location>
        <begin position="1"/>
        <end position="17"/>
    </location>
</feature>
<dbReference type="STRING" id="337451.A0A3S3MQR3"/>
<sequence>MIFGEEQDAGKEDEELVNEPKEAPLLLEDRGQATIDELVEIKLGSPEEPKITYVSKSLSNSEMKEYVAYLSDYKDVFGWSYKEMPGLDLKVATHKLAVDPSKRPVKQAQRRFHSDLAAKIELEIYKLQATNFIHEVKYPT</sequence>
<organism evidence="2 3">
    <name type="scientific">Cinnamomum micranthum f. kanehirae</name>
    <dbReference type="NCBI Taxonomy" id="337451"/>
    <lineage>
        <taxon>Eukaryota</taxon>
        <taxon>Viridiplantae</taxon>
        <taxon>Streptophyta</taxon>
        <taxon>Embryophyta</taxon>
        <taxon>Tracheophyta</taxon>
        <taxon>Spermatophyta</taxon>
        <taxon>Magnoliopsida</taxon>
        <taxon>Magnoliidae</taxon>
        <taxon>Laurales</taxon>
        <taxon>Lauraceae</taxon>
        <taxon>Cinnamomum</taxon>
    </lineage>
</organism>
<feature type="region of interest" description="Disordered" evidence="1">
    <location>
        <begin position="1"/>
        <end position="23"/>
    </location>
</feature>